<feature type="chain" id="PRO_5002745414" description="Membrane-associated protein" evidence="3">
    <location>
        <begin position="31"/>
        <end position="379"/>
    </location>
</feature>
<proteinExistence type="predicted"/>
<evidence type="ECO:0000256" key="2">
    <source>
        <dbReference type="SAM" id="Phobius"/>
    </source>
</evidence>
<organism evidence="4 5">
    <name type="scientific">Monosiga brevicollis</name>
    <name type="common">Choanoflagellate</name>
    <dbReference type="NCBI Taxonomy" id="81824"/>
    <lineage>
        <taxon>Eukaryota</taxon>
        <taxon>Choanoflagellata</taxon>
        <taxon>Craspedida</taxon>
        <taxon>Salpingoecidae</taxon>
        <taxon>Monosiga</taxon>
    </lineage>
</organism>
<accession>A9V8Y6</accession>
<dbReference type="EMBL" id="CH991569">
    <property type="protein sequence ID" value="EDQ85957.1"/>
    <property type="molecule type" value="Genomic_DNA"/>
</dbReference>
<protein>
    <recommendedName>
        <fullName evidence="6">Membrane-associated protein</fullName>
    </recommendedName>
</protein>
<evidence type="ECO:0000313" key="5">
    <source>
        <dbReference type="Proteomes" id="UP000001357"/>
    </source>
</evidence>
<keyword evidence="2" id="KW-1133">Transmembrane helix</keyword>
<evidence type="ECO:0008006" key="6">
    <source>
        <dbReference type="Google" id="ProtNLM"/>
    </source>
</evidence>
<keyword evidence="2" id="KW-0472">Membrane</keyword>
<gene>
    <name evidence="4" type="ORF">MONBRDRAFT_11341</name>
</gene>
<sequence length="379" mass="39495">MTSSTLVGQPSRLLLLLLLLSTGLLAVGHAQSTTTLPLSEGFPGACTARCSSYEASAPSALACQAACTQPTTCLTTCDEAYEHGTNVHTACFDGCALGRCTSACEEANCTLVHQAWSCPAQAGSTGLPSTTSKATNSSTAFELQDYVLIVALVLSVVLLGAIVAMIILFCQHRQRQDSSLEKNNDDVEAAKDGAAYPSKAASSNCNVSAAGIGLASLAALESQLELLQPRHSNALPRRSKAGISAGVKPRAIPRRGKLAQHALVAAEEGDVSPATSHTEPELVGGGFIDDEAVSALYSRPTPRRQRIVYASLAQLRARPSSAGSMRIIGSNDEQSACEYADVDFQRTAELADAIDAIPERRAPPHPGTRLSTAATTTTT</sequence>
<evidence type="ECO:0000256" key="3">
    <source>
        <dbReference type="SAM" id="SignalP"/>
    </source>
</evidence>
<reference evidence="4 5" key="1">
    <citation type="journal article" date="2008" name="Nature">
        <title>The genome of the choanoflagellate Monosiga brevicollis and the origin of metazoans.</title>
        <authorList>
            <consortium name="JGI Sequencing"/>
            <person name="King N."/>
            <person name="Westbrook M.J."/>
            <person name="Young S.L."/>
            <person name="Kuo A."/>
            <person name="Abedin M."/>
            <person name="Chapman J."/>
            <person name="Fairclough S."/>
            <person name="Hellsten U."/>
            <person name="Isogai Y."/>
            <person name="Letunic I."/>
            <person name="Marr M."/>
            <person name="Pincus D."/>
            <person name="Putnam N."/>
            <person name="Rokas A."/>
            <person name="Wright K.J."/>
            <person name="Zuzow R."/>
            <person name="Dirks W."/>
            <person name="Good M."/>
            <person name="Goodstein D."/>
            <person name="Lemons D."/>
            <person name="Li W."/>
            <person name="Lyons J.B."/>
            <person name="Morris A."/>
            <person name="Nichols S."/>
            <person name="Richter D.J."/>
            <person name="Salamov A."/>
            <person name="Bork P."/>
            <person name="Lim W.A."/>
            <person name="Manning G."/>
            <person name="Miller W.T."/>
            <person name="McGinnis W."/>
            <person name="Shapiro H."/>
            <person name="Tjian R."/>
            <person name="Grigoriev I.V."/>
            <person name="Rokhsar D."/>
        </authorList>
    </citation>
    <scope>NUCLEOTIDE SEQUENCE [LARGE SCALE GENOMIC DNA]</scope>
    <source>
        <strain evidence="5">MX1 / ATCC 50154</strain>
    </source>
</reference>
<keyword evidence="2" id="KW-0812">Transmembrane</keyword>
<name>A9V8Y6_MONBE</name>
<dbReference type="KEGG" id="mbr:MONBRDRAFT_11341"/>
<feature type="region of interest" description="Disordered" evidence="1">
    <location>
        <begin position="359"/>
        <end position="379"/>
    </location>
</feature>
<dbReference type="RefSeq" id="XP_001749151.1">
    <property type="nucleotide sequence ID" value="XM_001749099.1"/>
</dbReference>
<dbReference type="AlphaFoldDB" id="A9V8Y6"/>
<dbReference type="InParanoid" id="A9V8Y6"/>
<evidence type="ECO:0000256" key="1">
    <source>
        <dbReference type="SAM" id="MobiDB-lite"/>
    </source>
</evidence>
<feature type="signal peptide" evidence="3">
    <location>
        <begin position="1"/>
        <end position="30"/>
    </location>
</feature>
<dbReference type="GeneID" id="5894486"/>
<keyword evidence="3" id="KW-0732">Signal</keyword>
<evidence type="ECO:0000313" key="4">
    <source>
        <dbReference type="EMBL" id="EDQ85957.1"/>
    </source>
</evidence>
<feature type="transmembrane region" description="Helical" evidence="2">
    <location>
        <begin position="146"/>
        <end position="170"/>
    </location>
</feature>
<dbReference type="Proteomes" id="UP000001357">
    <property type="component" value="Unassembled WGS sequence"/>
</dbReference>
<keyword evidence="5" id="KW-1185">Reference proteome</keyword>